<keyword evidence="3 6" id="KW-0812">Transmembrane</keyword>
<feature type="transmembrane region" description="Helical" evidence="6">
    <location>
        <begin position="43"/>
        <end position="68"/>
    </location>
</feature>
<keyword evidence="2" id="KW-1003">Cell membrane</keyword>
<comment type="subcellular location">
    <subcellularLocation>
        <location evidence="1">Cell membrane</location>
        <topology evidence="1">Multi-pass membrane protein</topology>
    </subcellularLocation>
</comment>
<organism evidence="7 8">
    <name type="scientific">Mesorhizobium shonense</name>
    <dbReference type="NCBI Taxonomy" id="1209948"/>
    <lineage>
        <taxon>Bacteria</taxon>
        <taxon>Pseudomonadati</taxon>
        <taxon>Pseudomonadota</taxon>
        <taxon>Alphaproteobacteria</taxon>
        <taxon>Hyphomicrobiales</taxon>
        <taxon>Phyllobacteriaceae</taxon>
        <taxon>Mesorhizobium</taxon>
    </lineage>
</organism>
<dbReference type="RefSeq" id="WP_292372754.1">
    <property type="nucleotide sequence ID" value="NZ_JBEPLM010000020.1"/>
</dbReference>
<sequence length="215" mass="23150">MMEAVINLQLWIAFVGTVSLLQIPPGPDNMLVTARGIGQGRAIALFTVLGMTAGAGIVQLPLIAFGVSSLVVASPLAFKALQWGGAVYLIWLGIRMFYSKSMAHDVRADKILPLAAAREGMIANLLNPWSMTFMIAFLPQFVDPAQGHVNLQMLMLGTTQKLTGLVILAVYALAAGSVGAWIAQRPKVQLWQQRIAGCFIVLLGLRLILVGRVTR</sequence>
<evidence type="ECO:0000256" key="5">
    <source>
        <dbReference type="ARBA" id="ARBA00023136"/>
    </source>
</evidence>
<evidence type="ECO:0000313" key="7">
    <source>
        <dbReference type="EMBL" id="MET3597112.1"/>
    </source>
</evidence>
<evidence type="ECO:0000256" key="1">
    <source>
        <dbReference type="ARBA" id="ARBA00004651"/>
    </source>
</evidence>
<feature type="transmembrane region" description="Helical" evidence="6">
    <location>
        <begin position="195"/>
        <end position="214"/>
    </location>
</feature>
<evidence type="ECO:0000256" key="3">
    <source>
        <dbReference type="ARBA" id="ARBA00022692"/>
    </source>
</evidence>
<dbReference type="PIRSF" id="PIRSF006324">
    <property type="entry name" value="LeuE"/>
    <property type="match status" value="1"/>
</dbReference>
<proteinExistence type="predicted"/>
<keyword evidence="8" id="KW-1185">Reference proteome</keyword>
<feature type="transmembrane region" description="Helical" evidence="6">
    <location>
        <begin position="80"/>
        <end position="98"/>
    </location>
</feature>
<dbReference type="Pfam" id="PF01810">
    <property type="entry name" value="LysE"/>
    <property type="match status" value="1"/>
</dbReference>
<dbReference type="PANTHER" id="PTHR30086:SF20">
    <property type="entry name" value="ARGININE EXPORTER PROTEIN ARGO-RELATED"/>
    <property type="match status" value="1"/>
</dbReference>
<evidence type="ECO:0000256" key="2">
    <source>
        <dbReference type="ARBA" id="ARBA00022475"/>
    </source>
</evidence>
<dbReference type="EMBL" id="JBEPLM010000020">
    <property type="protein sequence ID" value="MET3597112.1"/>
    <property type="molecule type" value="Genomic_DNA"/>
</dbReference>
<keyword evidence="4 6" id="KW-1133">Transmembrane helix</keyword>
<evidence type="ECO:0000313" key="8">
    <source>
        <dbReference type="Proteomes" id="UP001549036"/>
    </source>
</evidence>
<dbReference type="PANTHER" id="PTHR30086">
    <property type="entry name" value="ARGININE EXPORTER PROTEIN ARGO"/>
    <property type="match status" value="1"/>
</dbReference>
<dbReference type="InterPro" id="IPR001123">
    <property type="entry name" value="LeuE-type"/>
</dbReference>
<keyword evidence="5 6" id="KW-0472">Membrane</keyword>
<accession>A0ABV2I465</accession>
<evidence type="ECO:0000256" key="6">
    <source>
        <dbReference type="SAM" id="Phobius"/>
    </source>
</evidence>
<dbReference type="Proteomes" id="UP001549036">
    <property type="component" value="Unassembled WGS sequence"/>
</dbReference>
<feature type="transmembrane region" description="Helical" evidence="6">
    <location>
        <begin position="119"/>
        <end position="142"/>
    </location>
</feature>
<name>A0ABV2I465_9HYPH</name>
<feature type="transmembrane region" description="Helical" evidence="6">
    <location>
        <begin position="162"/>
        <end position="183"/>
    </location>
</feature>
<protein>
    <submittedName>
        <fullName evidence="7">Threonine/homoserine/homoserine lactone efflux protein</fullName>
    </submittedName>
</protein>
<reference evidence="7 8" key="1">
    <citation type="submission" date="2024-06" db="EMBL/GenBank/DDBJ databases">
        <title>Genomic Encyclopedia of Type Strains, Phase IV (KMG-IV): sequencing the most valuable type-strain genomes for metagenomic binning, comparative biology and taxonomic classification.</title>
        <authorList>
            <person name="Goeker M."/>
        </authorList>
    </citation>
    <scope>NUCLEOTIDE SEQUENCE [LARGE SCALE GENOMIC DNA]</scope>
    <source>
        <strain evidence="7 8">DSM 29846</strain>
    </source>
</reference>
<gene>
    <name evidence="7" type="ORF">ABID26_006536</name>
</gene>
<evidence type="ECO:0000256" key="4">
    <source>
        <dbReference type="ARBA" id="ARBA00022989"/>
    </source>
</evidence>
<comment type="caution">
    <text evidence="7">The sequence shown here is derived from an EMBL/GenBank/DDBJ whole genome shotgun (WGS) entry which is preliminary data.</text>
</comment>